<keyword evidence="2" id="KW-1003">Cell membrane</keyword>
<dbReference type="EMBL" id="CP136051">
    <property type="protein sequence ID" value="WOK05540.1"/>
    <property type="molecule type" value="Genomic_DNA"/>
</dbReference>
<keyword evidence="8" id="KW-1185">Reference proteome</keyword>
<feature type="transmembrane region" description="Helical" evidence="6">
    <location>
        <begin position="466"/>
        <end position="485"/>
    </location>
</feature>
<evidence type="ECO:0000313" key="8">
    <source>
        <dbReference type="Proteomes" id="UP001302349"/>
    </source>
</evidence>
<feature type="transmembrane region" description="Helical" evidence="6">
    <location>
        <begin position="233"/>
        <end position="255"/>
    </location>
</feature>
<keyword evidence="5 6" id="KW-0472">Membrane</keyword>
<feature type="transmembrane region" description="Helical" evidence="6">
    <location>
        <begin position="146"/>
        <end position="171"/>
    </location>
</feature>
<keyword evidence="4 6" id="KW-1133">Transmembrane helix</keyword>
<organism evidence="7 8">
    <name type="scientific">Imperialibacter roseus</name>
    <dbReference type="NCBI Taxonomy" id="1324217"/>
    <lineage>
        <taxon>Bacteria</taxon>
        <taxon>Pseudomonadati</taxon>
        <taxon>Bacteroidota</taxon>
        <taxon>Cytophagia</taxon>
        <taxon>Cytophagales</taxon>
        <taxon>Flammeovirgaceae</taxon>
        <taxon>Imperialibacter</taxon>
    </lineage>
</organism>
<proteinExistence type="predicted"/>
<dbReference type="Proteomes" id="UP001302349">
    <property type="component" value="Chromosome"/>
</dbReference>
<feature type="transmembrane region" description="Helical" evidence="6">
    <location>
        <begin position="115"/>
        <end position="134"/>
    </location>
</feature>
<dbReference type="PANTHER" id="PTHR30250:SF11">
    <property type="entry name" value="O-ANTIGEN TRANSPORTER-RELATED"/>
    <property type="match status" value="1"/>
</dbReference>
<feature type="transmembrane region" description="Helical" evidence="6">
    <location>
        <begin position="78"/>
        <end position="100"/>
    </location>
</feature>
<feature type="transmembrane region" description="Helical" evidence="6">
    <location>
        <begin position="9"/>
        <end position="32"/>
    </location>
</feature>
<dbReference type="Pfam" id="PF13440">
    <property type="entry name" value="Polysacc_synt_3"/>
    <property type="match status" value="1"/>
</dbReference>
<feature type="transmembrane region" description="Helical" evidence="6">
    <location>
        <begin position="317"/>
        <end position="339"/>
    </location>
</feature>
<sequence length="499" mass="55886">MKKLAGQTAIYGVSSIVGRLLNWLLTPFYTGIFEPGEYGQMTILYGYSAFLLVIYTYGLETTFFRFSTRDITKGQNTYGQVMTMIVLTTLIFTIALWAFAQPIASFIEYPDHSSWIRWFAAILAVEAVMSIPFAKLRLENRPIKFASIKILVILVTILLNIFLLVVAPAVISGESFVFLKPLITPWYDSSLGIEYIFIANFLGTFLLVPLLAKELMVARFNWNRKLIRQILAYSLPVGVMGLAGTVNETFGRLMIKYLLPDGFYGSGGADYATGVYGACFKLSVFMNLGIQAFRYAAEPFFFSSAADKNSPALFSKVMKWFVIFGALVFLGISVNLNWLGLLLRQSEYREALFIVPFLLMGYLFLGIYYNLSVWYKLTDQTYYGAYIALLGALITVVGNVLLIPVIGYLGSAVVTTLTFLVMAVVSFYLGEKYYPVPYKVSNALFYLILSSTLALGSSQLHFSSFLLELVVNNLAVACFIVIVLVKERADLPRPKRFIS</sequence>
<dbReference type="InterPro" id="IPR050833">
    <property type="entry name" value="Poly_Biosynth_Transport"/>
</dbReference>
<name>A0ABZ0IMJ2_9BACT</name>
<evidence type="ECO:0000256" key="1">
    <source>
        <dbReference type="ARBA" id="ARBA00004651"/>
    </source>
</evidence>
<dbReference type="PANTHER" id="PTHR30250">
    <property type="entry name" value="PST FAMILY PREDICTED COLANIC ACID TRANSPORTER"/>
    <property type="match status" value="1"/>
</dbReference>
<evidence type="ECO:0000256" key="3">
    <source>
        <dbReference type="ARBA" id="ARBA00022692"/>
    </source>
</evidence>
<evidence type="ECO:0000256" key="4">
    <source>
        <dbReference type="ARBA" id="ARBA00022989"/>
    </source>
</evidence>
<evidence type="ECO:0000256" key="2">
    <source>
        <dbReference type="ARBA" id="ARBA00022475"/>
    </source>
</evidence>
<accession>A0ABZ0IMJ2</accession>
<feature type="transmembrane region" description="Helical" evidence="6">
    <location>
        <begin position="408"/>
        <end position="430"/>
    </location>
</feature>
<feature type="transmembrane region" description="Helical" evidence="6">
    <location>
        <begin position="383"/>
        <end position="402"/>
    </location>
</feature>
<keyword evidence="3 6" id="KW-0812">Transmembrane</keyword>
<evidence type="ECO:0000313" key="7">
    <source>
        <dbReference type="EMBL" id="WOK05540.1"/>
    </source>
</evidence>
<gene>
    <name evidence="7" type="ORF">RT717_20915</name>
</gene>
<feature type="transmembrane region" description="Helical" evidence="6">
    <location>
        <begin position="191"/>
        <end position="212"/>
    </location>
</feature>
<evidence type="ECO:0000256" key="6">
    <source>
        <dbReference type="SAM" id="Phobius"/>
    </source>
</evidence>
<protein>
    <submittedName>
        <fullName evidence="7">Polysaccharide biosynthesis C-terminal domain-containing protein</fullName>
    </submittedName>
</protein>
<feature type="transmembrane region" description="Helical" evidence="6">
    <location>
        <begin position="442"/>
        <end position="460"/>
    </location>
</feature>
<dbReference type="RefSeq" id="WP_317488299.1">
    <property type="nucleotide sequence ID" value="NZ_CP136051.1"/>
</dbReference>
<feature type="transmembrane region" description="Helical" evidence="6">
    <location>
        <begin position="275"/>
        <end position="296"/>
    </location>
</feature>
<reference evidence="7 8" key="1">
    <citation type="journal article" date="2023" name="Microbiol. Resour. Announc.">
        <title>Complete Genome Sequence of Imperialibacter roseus strain P4T.</title>
        <authorList>
            <person name="Tizabi D.R."/>
            <person name="Bachvaroff T."/>
            <person name="Hill R.T."/>
        </authorList>
    </citation>
    <scope>NUCLEOTIDE SEQUENCE [LARGE SCALE GENOMIC DNA]</scope>
    <source>
        <strain evidence="7 8">P4T</strain>
    </source>
</reference>
<feature type="transmembrane region" description="Helical" evidence="6">
    <location>
        <begin position="351"/>
        <end position="371"/>
    </location>
</feature>
<comment type="subcellular location">
    <subcellularLocation>
        <location evidence="1">Cell membrane</location>
        <topology evidence="1">Multi-pass membrane protein</topology>
    </subcellularLocation>
</comment>
<evidence type="ECO:0000256" key="5">
    <source>
        <dbReference type="ARBA" id="ARBA00023136"/>
    </source>
</evidence>
<feature type="transmembrane region" description="Helical" evidence="6">
    <location>
        <begin position="44"/>
        <end position="66"/>
    </location>
</feature>